<gene>
    <name evidence="1" type="ORF">GCM10023191_000800</name>
</gene>
<comment type="caution">
    <text evidence="1">The sequence shown here is derived from an EMBL/GenBank/DDBJ whole genome shotgun (WGS) entry which is preliminary data.</text>
</comment>
<accession>A0ABP8P488</accession>
<reference evidence="2" key="1">
    <citation type="journal article" date="2019" name="Int. J. Syst. Evol. Microbiol.">
        <title>The Global Catalogue of Microorganisms (GCM) 10K type strain sequencing project: providing services to taxonomists for standard genome sequencing and annotation.</title>
        <authorList>
            <consortium name="The Broad Institute Genomics Platform"/>
            <consortium name="The Broad Institute Genome Sequencing Center for Infectious Disease"/>
            <person name="Wu L."/>
            <person name="Ma J."/>
        </authorList>
    </citation>
    <scope>NUCLEOTIDE SEQUENCE [LARGE SCALE GENOMIC DNA]</scope>
    <source>
        <strain evidence="2">JCM 17933</strain>
    </source>
</reference>
<name>A0ABP8P488_9ACTN</name>
<protein>
    <recommendedName>
        <fullName evidence="3">Small CPxCG-related zinc finger protein</fullName>
    </recommendedName>
</protein>
<dbReference type="Proteomes" id="UP001500503">
    <property type="component" value="Unassembled WGS sequence"/>
</dbReference>
<proteinExistence type="predicted"/>
<keyword evidence="2" id="KW-1185">Reference proteome</keyword>
<evidence type="ECO:0008006" key="3">
    <source>
        <dbReference type="Google" id="ProtNLM"/>
    </source>
</evidence>
<dbReference type="EMBL" id="BAABHF010000005">
    <property type="protein sequence ID" value="GAA4481653.1"/>
    <property type="molecule type" value="Genomic_DNA"/>
</dbReference>
<evidence type="ECO:0000313" key="1">
    <source>
        <dbReference type="EMBL" id="GAA4481653.1"/>
    </source>
</evidence>
<sequence length="79" mass="8756">MANVTAFRFRRGGRSVMLGTRPMKRGATGMVSCTSCGTTAESPLGWTTDVTERGLQHLCDRCSRDNIRSIEGRLDPVHW</sequence>
<evidence type="ECO:0000313" key="2">
    <source>
        <dbReference type="Proteomes" id="UP001500503"/>
    </source>
</evidence>
<organism evidence="1 2">
    <name type="scientific">Actinoallomurus oryzae</name>
    <dbReference type="NCBI Taxonomy" id="502180"/>
    <lineage>
        <taxon>Bacteria</taxon>
        <taxon>Bacillati</taxon>
        <taxon>Actinomycetota</taxon>
        <taxon>Actinomycetes</taxon>
        <taxon>Streptosporangiales</taxon>
        <taxon>Thermomonosporaceae</taxon>
        <taxon>Actinoallomurus</taxon>
    </lineage>
</organism>